<dbReference type="Pfam" id="PF00550">
    <property type="entry name" value="PP-binding"/>
    <property type="match status" value="1"/>
</dbReference>
<organism evidence="2 3">
    <name type="scientific">Plesiocystis pacifica SIR-1</name>
    <dbReference type="NCBI Taxonomy" id="391625"/>
    <lineage>
        <taxon>Bacteria</taxon>
        <taxon>Pseudomonadati</taxon>
        <taxon>Myxococcota</taxon>
        <taxon>Polyangia</taxon>
        <taxon>Nannocystales</taxon>
        <taxon>Nannocystaceae</taxon>
        <taxon>Plesiocystis</taxon>
    </lineage>
</organism>
<keyword evidence="3" id="KW-1185">Reference proteome</keyword>
<evidence type="ECO:0000259" key="1">
    <source>
        <dbReference type="PROSITE" id="PS50075"/>
    </source>
</evidence>
<name>A6G3M8_9BACT</name>
<evidence type="ECO:0000313" key="3">
    <source>
        <dbReference type="Proteomes" id="UP000005801"/>
    </source>
</evidence>
<dbReference type="EMBL" id="ABCS01000018">
    <property type="protein sequence ID" value="EDM79635.1"/>
    <property type="molecule type" value="Genomic_DNA"/>
</dbReference>
<dbReference type="AlphaFoldDB" id="A6G3M8"/>
<accession>A6G3M8</accession>
<comment type="caution">
    <text evidence="2">The sequence shown here is derived from an EMBL/GenBank/DDBJ whole genome shotgun (WGS) entry which is preliminary data.</text>
</comment>
<dbReference type="InterPro" id="IPR036736">
    <property type="entry name" value="ACP-like_sf"/>
</dbReference>
<evidence type="ECO:0000313" key="2">
    <source>
        <dbReference type="EMBL" id="EDM79635.1"/>
    </source>
</evidence>
<sequence>MREKILEVLTTIFDDRDADFAAIGDDDDLAELLGWDSVDVVDLVLEMERRWQVRLADDLPDVVTLALLVERAERVANKK</sequence>
<protein>
    <recommendedName>
        <fullName evidence="1">Carrier domain-containing protein</fullName>
    </recommendedName>
</protein>
<dbReference type="RefSeq" id="WP_006971327.1">
    <property type="nucleotide sequence ID" value="NZ_ABCS01000018.1"/>
</dbReference>
<reference evidence="2 3" key="1">
    <citation type="submission" date="2007-06" db="EMBL/GenBank/DDBJ databases">
        <authorList>
            <person name="Shimkets L."/>
            <person name="Ferriera S."/>
            <person name="Johnson J."/>
            <person name="Kravitz S."/>
            <person name="Beeson K."/>
            <person name="Sutton G."/>
            <person name="Rogers Y.-H."/>
            <person name="Friedman R."/>
            <person name="Frazier M."/>
            <person name="Venter J.C."/>
        </authorList>
    </citation>
    <scope>NUCLEOTIDE SEQUENCE [LARGE SCALE GENOMIC DNA]</scope>
    <source>
        <strain evidence="2 3">SIR-1</strain>
    </source>
</reference>
<dbReference type="PROSITE" id="PS50075">
    <property type="entry name" value="CARRIER"/>
    <property type="match status" value="1"/>
</dbReference>
<dbReference type="Proteomes" id="UP000005801">
    <property type="component" value="Unassembled WGS sequence"/>
</dbReference>
<dbReference type="STRING" id="391625.PPSIR1_21444"/>
<dbReference type="OrthoDB" id="893949at2"/>
<dbReference type="Gene3D" id="1.10.1200.10">
    <property type="entry name" value="ACP-like"/>
    <property type="match status" value="1"/>
</dbReference>
<feature type="domain" description="Carrier" evidence="1">
    <location>
        <begin position="1"/>
        <end position="79"/>
    </location>
</feature>
<dbReference type="SUPFAM" id="SSF47336">
    <property type="entry name" value="ACP-like"/>
    <property type="match status" value="1"/>
</dbReference>
<gene>
    <name evidence="2" type="ORF">PPSIR1_21444</name>
</gene>
<dbReference type="InterPro" id="IPR009081">
    <property type="entry name" value="PP-bd_ACP"/>
</dbReference>
<proteinExistence type="predicted"/>